<proteinExistence type="predicted"/>
<accession>A0ABQ0BEM0</accession>
<keyword evidence="2" id="KW-1185">Reference proteome</keyword>
<gene>
    <name evidence="1" type="ORF">K040078D81_39860</name>
</gene>
<organism evidence="1 2">
    <name type="scientific">Blautia hominis</name>
    <dbReference type="NCBI Taxonomy" id="2025493"/>
    <lineage>
        <taxon>Bacteria</taxon>
        <taxon>Bacillati</taxon>
        <taxon>Bacillota</taxon>
        <taxon>Clostridia</taxon>
        <taxon>Lachnospirales</taxon>
        <taxon>Lachnospiraceae</taxon>
        <taxon>Blautia</taxon>
    </lineage>
</organism>
<name>A0ABQ0BEM0_9FIRM</name>
<dbReference type="Proteomes" id="UP001600943">
    <property type="component" value="Unassembled WGS sequence"/>
</dbReference>
<dbReference type="EMBL" id="BAABYW010000001">
    <property type="protein sequence ID" value="GAA6409869.1"/>
    <property type="molecule type" value="Genomic_DNA"/>
</dbReference>
<comment type="caution">
    <text evidence="1">The sequence shown here is derived from an EMBL/GenBank/DDBJ whole genome shotgun (WGS) entry which is preliminary data.</text>
</comment>
<evidence type="ECO:0000313" key="2">
    <source>
        <dbReference type="Proteomes" id="UP001600943"/>
    </source>
</evidence>
<dbReference type="RefSeq" id="WP_390407922.1">
    <property type="nucleotide sequence ID" value="NZ_BAABYW010000001.1"/>
</dbReference>
<evidence type="ECO:0000313" key="1">
    <source>
        <dbReference type="EMBL" id="GAA6409869.1"/>
    </source>
</evidence>
<sequence>MTYREKLQMDYPGIVKKGEEIKECIGYYEFANGAECIQDCEKCWDREIPGTEDKEMTKADLVGGMICESREGNQYIWLDGKLNLIYVYYSEETGPDLRNEDGIKEHDIVKVYAKGGSDRKYLIWERKEPKAMTLEDIERELGYPVKIVSAEGKEA</sequence>
<protein>
    <recommendedName>
        <fullName evidence="3">DUF4178 domain-containing protein</fullName>
    </recommendedName>
</protein>
<evidence type="ECO:0008006" key="3">
    <source>
        <dbReference type="Google" id="ProtNLM"/>
    </source>
</evidence>
<reference evidence="1 2" key="1">
    <citation type="submission" date="2024-04" db="EMBL/GenBank/DDBJ databases">
        <title>Defined microbial consortia suppress multidrug-resistant proinflammatory Enterobacteriaceae via ecological control.</title>
        <authorList>
            <person name="Furuichi M."/>
            <person name="Kawaguchi T."/>
            <person name="Pust M."/>
            <person name="Yasuma K."/>
            <person name="Plichta D."/>
            <person name="Hasegawa N."/>
            <person name="Ohya T."/>
            <person name="Bhattarai S."/>
            <person name="Sasajima S."/>
            <person name="Aoto Y."/>
            <person name="Tuganbaev T."/>
            <person name="Yaginuma M."/>
            <person name="Ueda M."/>
            <person name="Okahashi N."/>
            <person name="Amafuji K."/>
            <person name="Kiridooshi Y."/>
            <person name="Sugita K."/>
            <person name="Strazar M."/>
            <person name="Skelly A."/>
            <person name="Suda W."/>
            <person name="Hattori M."/>
            <person name="Nakamoto N."/>
            <person name="Caballero S."/>
            <person name="Norman J."/>
            <person name="Olle B."/>
            <person name="Tanoue T."/>
            <person name="Arita M."/>
            <person name="Bucci V."/>
            <person name="Atarashi K."/>
            <person name="Xavier R."/>
            <person name="Honda K."/>
        </authorList>
    </citation>
    <scope>NUCLEOTIDE SEQUENCE [LARGE SCALE GENOMIC DNA]</scope>
    <source>
        <strain evidence="2">k04-0078-D8-1</strain>
    </source>
</reference>